<keyword evidence="2" id="KW-0723">Serine/threonine-protein kinase</keyword>
<comment type="similarity">
    <text evidence="8">Belongs to the protein kinase superfamily. Ser/Thr protein kinase family. CDPK subfamily.</text>
</comment>
<dbReference type="InterPro" id="IPR011009">
    <property type="entry name" value="Kinase-like_dom_sf"/>
</dbReference>
<keyword evidence="5" id="KW-0418">Kinase</keyword>
<proteinExistence type="inferred from homology"/>
<feature type="domain" description="EF-hand" evidence="10">
    <location>
        <begin position="433"/>
        <end position="468"/>
    </location>
</feature>
<dbReference type="OMA" id="QMFHHMD"/>
<keyword evidence="7" id="KW-0067">ATP-binding</keyword>
<dbReference type="SMART" id="SM00054">
    <property type="entry name" value="EFh"/>
    <property type="match status" value="3"/>
</dbReference>
<keyword evidence="12" id="KW-1185">Reference proteome</keyword>
<dbReference type="CDD" id="cd05117">
    <property type="entry name" value="STKc_CAMK"/>
    <property type="match status" value="1"/>
</dbReference>
<evidence type="ECO:0000313" key="11">
    <source>
        <dbReference type="EMBL" id="CAK67274.1"/>
    </source>
</evidence>
<dbReference type="CDD" id="cd00051">
    <property type="entry name" value="EFh"/>
    <property type="match status" value="1"/>
</dbReference>
<dbReference type="HOGENOM" id="CLU_000288_37_4_1"/>
<keyword evidence="3" id="KW-0808">Transferase</keyword>
<dbReference type="InterPro" id="IPR011992">
    <property type="entry name" value="EF-hand-dom_pair"/>
</dbReference>
<accession>A0C907</accession>
<dbReference type="Pfam" id="PF13499">
    <property type="entry name" value="EF-hand_7"/>
    <property type="match status" value="1"/>
</dbReference>
<dbReference type="AlphaFoldDB" id="A0C907"/>
<evidence type="ECO:0000256" key="5">
    <source>
        <dbReference type="ARBA" id="ARBA00022777"/>
    </source>
</evidence>
<dbReference type="SUPFAM" id="SSF47473">
    <property type="entry name" value="EF-hand"/>
    <property type="match status" value="1"/>
</dbReference>
<evidence type="ECO:0000256" key="4">
    <source>
        <dbReference type="ARBA" id="ARBA00022741"/>
    </source>
</evidence>
<sequence length="532" mass="61933">MGCCIKSNKLNKIQVIKTSNGVNIFTSTTDIHQIYTFGKMMGLGVFGKVMMARMKSNDEKLFAIKIVEKAKLQGKETQLSNEIYVLQKLDHPNIVKFYEVYQNNMNFYICMEYCGGGEILKRFPQHQNSLTEKQCQKIALKVLSAMAYMHEQGIIHRDIKPENILFGKKDLNSEPKIIDFGMAITLDESQSKTRMNCVGTPLYVAPEVIDGYYSDKCDIWSFGVMLFYLLCGYPPFYAGNKKDLFYNIQNQELIFDRRHWNFMSKEIKTFLKRILCKNPLIRPSAKDLLKDPWFNVSLDSIDKPNLRPPSDYFEDCRSIYQMLKNYKNGAKFKKEVMKVLINLMNEKELEHLKKVFQKIDGDNSGTITYQELQRAFLSEGSRVSQEEIKTLMMAVGFENDDETEDCSSAKSYKPLVIKYSDFLLACIDERKVLTKDKLLSLFKYFDTQNKNFITKENIQEILARHGKSLTDTKINQMIYEIDPNHDEKISFDEFCQMMSTNVPAQFIEFKEGNIEHQMVSPNRKEVELIQFE</sequence>
<dbReference type="KEGG" id="ptm:GSPATT00006580001"/>
<protein>
    <submittedName>
        <fullName evidence="11">Uncharacterized protein</fullName>
    </submittedName>
</protein>
<dbReference type="PROSITE" id="PS50222">
    <property type="entry name" value="EF_HAND_2"/>
    <property type="match status" value="3"/>
</dbReference>
<dbReference type="InterPro" id="IPR002048">
    <property type="entry name" value="EF_hand_dom"/>
</dbReference>
<dbReference type="GO" id="GO:0035556">
    <property type="term" value="P:intracellular signal transduction"/>
    <property type="evidence" value="ECO:0000318"/>
    <property type="project" value="GO_Central"/>
</dbReference>
<dbReference type="OrthoDB" id="40902at2759"/>
<dbReference type="InParanoid" id="A0C907"/>
<dbReference type="EMBL" id="CT868052">
    <property type="protein sequence ID" value="CAK67274.1"/>
    <property type="molecule type" value="Genomic_DNA"/>
</dbReference>
<dbReference type="PROSITE" id="PS50011">
    <property type="entry name" value="PROTEIN_KINASE_DOM"/>
    <property type="match status" value="1"/>
</dbReference>
<dbReference type="GO" id="GO:0005634">
    <property type="term" value="C:nucleus"/>
    <property type="evidence" value="ECO:0000318"/>
    <property type="project" value="GO_Central"/>
</dbReference>
<name>A0C907_PARTE</name>
<evidence type="ECO:0000256" key="8">
    <source>
        <dbReference type="ARBA" id="ARBA00024334"/>
    </source>
</evidence>
<evidence type="ECO:0000259" key="9">
    <source>
        <dbReference type="PROSITE" id="PS50011"/>
    </source>
</evidence>
<dbReference type="InterPro" id="IPR000719">
    <property type="entry name" value="Prot_kinase_dom"/>
</dbReference>
<dbReference type="Pfam" id="PF00036">
    <property type="entry name" value="EF-hand_1"/>
    <property type="match status" value="1"/>
</dbReference>
<dbReference type="GO" id="GO:0005516">
    <property type="term" value="F:calmodulin binding"/>
    <property type="evidence" value="ECO:0000318"/>
    <property type="project" value="GO_Central"/>
</dbReference>
<evidence type="ECO:0000256" key="1">
    <source>
        <dbReference type="ARBA" id="ARBA00001946"/>
    </source>
</evidence>
<dbReference type="eggNOG" id="KOG0032">
    <property type="taxonomic scope" value="Eukaryota"/>
</dbReference>
<evidence type="ECO:0000313" key="12">
    <source>
        <dbReference type="Proteomes" id="UP000000600"/>
    </source>
</evidence>
<dbReference type="GO" id="GO:0009931">
    <property type="term" value="F:calcium-dependent protein serine/threonine kinase activity"/>
    <property type="evidence" value="ECO:0000318"/>
    <property type="project" value="GO_Central"/>
</dbReference>
<dbReference type="Gene3D" id="1.10.238.10">
    <property type="entry name" value="EF-hand"/>
    <property type="match status" value="2"/>
</dbReference>
<evidence type="ECO:0000256" key="2">
    <source>
        <dbReference type="ARBA" id="ARBA00022527"/>
    </source>
</evidence>
<comment type="cofactor">
    <cofactor evidence="1">
        <name>Mg(2+)</name>
        <dbReference type="ChEBI" id="CHEBI:18420"/>
    </cofactor>
</comment>
<dbReference type="InterPro" id="IPR050205">
    <property type="entry name" value="CDPK_Ser/Thr_kinases"/>
</dbReference>
<dbReference type="SMART" id="SM00220">
    <property type="entry name" value="S_TKc"/>
    <property type="match status" value="1"/>
</dbReference>
<dbReference type="SUPFAM" id="SSF56112">
    <property type="entry name" value="Protein kinase-like (PK-like)"/>
    <property type="match status" value="1"/>
</dbReference>
<dbReference type="GO" id="GO:0004683">
    <property type="term" value="F:calcium/calmodulin-dependent protein kinase activity"/>
    <property type="evidence" value="ECO:0000318"/>
    <property type="project" value="GO_Central"/>
</dbReference>
<dbReference type="Proteomes" id="UP000000600">
    <property type="component" value="Unassembled WGS sequence"/>
</dbReference>
<dbReference type="GeneID" id="5020442"/>
<organism evidence="11 12">
    <name type="scientific">Paramecium tetraurelia</name>
    <dbReference type="NCBI Taxonomy" id="5888"/>
    <lineage>
        <taxon>Eukaryota</taxon>
        <taxon>Sar</taxon>
        <taxon>Alveolata</taxon>
        <taxon>Ciliophora</taxon>
        <taxon>Intramacronucleata</taxon>
        <taxon>Oligohymenophorea</taxon>
        <taxon>Peniculida</taxon>
        <taxon>Parameciidae</taxon>
        <taxon>Paramecium</taxon>
    </lineage>
</organism>
<dbReference type="GO" id="GO:0005524">
    <property type="term" value="F:ATP binding"/>
    <property type="evidence" value="ECO:0007669"/>
    <property type="project" value="UniProtKB-KW"/>
</dbReference>
<dbReference type="PANTHER" id="PTHR24349">
    <property type="entry name" value="SERINE/THREONINE-PROTEIN KINASE"/>
    <property type="match status" value="1"/>
</dbReference>
<dbReference type="Pfam" id="PF00069">
    <property type="entry name" value="Pkinase"/>
    <property type="match status" value="1"/>
</dbReference>
<dbReference type="FunFam" id="1.10.238.10:FF:000382">
    <property type="entry name" value="Uncharacterized protein"/>
    <property type="match status" value="1"/>
</dbReference>
<dbReference type="RefSeq" id="XP_001434671.1">
    <property type="nucleotide sequence ID" value="XM_001434634.1"/>
</dbReference>
<evidence type="ECO:0000256" key="7">
    <source>
        <dbReference type="ARBA" id="ARBA00022840"/>
    </source>
</evidence>
<dbReference type="PROSITE" id="PS00018">
    <property type="entry name" value="EF_HAND_1"/>
    <property type="match status" value="1"/>
</dbReference>
<dbReference type="Gene3D" id="3.30.200.20">
    <property type="entry name" value="Phosphorylase Kinase, domain 1"/>
    <property type="match status" value="1"/>
</dbReference>
<gene>
    <name evidence="11" type="ORF">GSPATT00006580001</name>
</gene>
<dbReference type="Gene3D" id="1.10.510.10">
    <property type="entry name" value="Transferase(Phosphotransferase) domain 1"/>
    <property type="match status" value="1"/>
</dbReference>
<dbReference type="GO" id="GO:0005509">
    <property type="term" value="F:calcium ion binding"/>
    <property type="evidence" value="ECO:0007669"/>
    <property type="project" value="InterPro"/>
</dbReference>
<feature type="domain" description="EF-hand" evidence="10">
    <location>
        <begin position="469"/>
        <end position="504"/>
    </location>
</feature>
<dbReference type="FunFam" id="3.30.200.20:FF:000634">
    <property type="entry name" value="Calcium-dependent protein kinase, putative"/>
    <property type="match status" value="1"/>
</dbReference>
<dbReference type="GO" id="GO:0005737">
    <property type="term" value="C:cytoplasm"/>
    <property type="evidence" value="ECO:0000318"/>
    <property type="project" value="GO_Central"/>
</dbReference>
<evidence type="ECO:0000259" key="10">
    <source>
        <dbReference type="PROSITE" id="PS50222"/>
    </source>
</evidence>
<evidence type="ECO:0000256" key="3">
    <source>
        <dbReference type="ARBA" id="ARBA00022679"/>
    </source>
</evidence>
<keyword evidence="6" id="KW-0106">Calcium</keyword>
<reference evidence="11 12" key="1">
    <citation type="journal article" date="2006" name="Nature">
        <title>Global trends of whole-genome duplications revealed by the ciliate Paramecium tetraurelia.</title>
        <authorList>
            <consortium name="Genoscope"/>
            <person name="Aury J.-M."/>
            <person name="Jaillon O."/>
            <person name="Duret L."/>
            <person name="Noel B."/>
            <person name="Jubin C."/>
            <person name="Porcel B.M."/>
            <person name="Segurens B."/>
            <person name="Daubin V."/>
            <person name="Anthouard V."/>
            <person name="Aiach N."/>
            <person name="Arnaiz O."/>
            <person name="Billaut A."/>
            <person name="Beisson J."/>
            <person name="Blanc I."/>
            <person name="Bouhouche K."/>
            <person name="Camara F."/>
            <person name="Duharcourt S."/>
            <person name="Guigo R."/>
            <person name="Gogendeau D."/>
            <person name="Katinka M."/>
            <person name="Keller A.-M."/>
            <person name="Kissmehl R."/>
            <person name="Klotz C."/>
            <person name="Koll F."/>
            <person name="Le Moue A."/>
            <person name="Lepere C."/>
            <person name="Malinsky S."/>
            <person name="Nowacki M."/>
            <person name="Nowak J.K."/>
            <person name="Plattner H."/>
            <person name="Poulain J."/>
            <person name="Ruiz F."/>
            <person name="Serrano V."/>
            <person name="Zagulski M."/>
            <person name="Dessen P."/>
            <person name="Betermier M."/>
            <person name="Weissenbach J."/>
            <person name="Scarpelli C."/>
            <person name="Schachter V."/>
            <person name="Sperling L."/>
            <person name="Meyer E."/>
            <person name="Cohen J."/>
            <person name="Wincker P."/>
        </authorList>
    </citation>
    <scope>NUCLEOTIDE SEQUENCE [LARGE SCALE GENOMIC DNA]</scope>
    <source>
        <strain evidence="11 12">Stock d4-2</strain>
    </source>
</reference>
<evidence type="ECO:0000256" key="6">
    <source>
        <dbReference type="ARBA" id="ARBA00022837"/>
    </source>
</evidence>
<feature type="domain" description="Protein kinase" evidence="9">
    <location>
        <begin position="35"/>
        <end position="294"/>
    </location>
</feature>
<dbReference type="InterPro" id="IPR008271">
    <property type="entry name" value="Ser/Thr_kinase_AS"/>
</dbReference>
<dbReference type="InterPro" id="IPR018247">
    <property type="entry name" value="EF_Hand_1_Ca_BS"/>
</dbReference>
<keyword evidence="4" id="KW-0547">Nucleotide-binding</keyword>
<dbReference type="FunFam" id="1.10.510.10:FF:000726">
    <property type="entry name" value="Calcium-dependent protein kinase, putative"/>
    <property type="match status" value="1"/>
</dbReference>
<feature type="domain" description="EF-hand" evidence="10">
    <location>
        <begin position="347"/>
        <end position="382"/>
    </location>
</feature>
<dbReference type="PROSITE" id="PS00108">
    <property type="entry name" value="PROTEIN_KINASE_ST"/>
    <property type="match status" value="1"/>
</dbReference>